<evidence type="ECO:0000313" key="3">
    <source>
        <dbReference type="Proteomes" id="UP001622690"/>
    </source>
</evidence>
<keyword evidence="3" id="KW-1185">Reference proteome</keyword>
<accession>A0ABZ1IMW5</accession>
<dbReference type="RefSeq" id="WP_406255887.1">
    <property type="nucleotide sequence ID" value="NZ_CP108125.1"/>
</dbReference>
<organism evidence="2 3">
    <name type="scientific">Streptomyces nigra</name>
    <dbReference type="NCBI Taxonomy" id="1827580"/>
    <lineage>
        <taxon>Bacteria</taxon>
        <taxon>Bacillati</taxon>
        <taxon>Actinomycetota</taxon>
        <taxon>Actinomycetes</taxon>
        <taxon>Kitasatosporales</taxon>
        <taxon>Streptomycetaceae</taxon>
        <taxon>Streptomyces</taxon>
    </lineage>
</organism>
<dbReference type="Pfam" id="PF15579">
    <property type="entry name" value="Imm52"/>
    <property type="match status" value="1"/>
</dbReference>
<evidence type="ECO:0000313" key="2">
    <source>
        <dbReference type="EMBL" id="WTO80941.1"/>
    </source>
</evidence>
<feature type="domain" description="Immunity protein 52" evidence="1">
    <location>
        <begin position="7"/>
        <end position="200"/>
    </location>
</feature>
<dbReference type="InterPro" id="IPR028969">
    <property type="entry name" value="Imm52"/>
</dbReference>
<name>A0ABZ1IMW5_9ACTN</name>
<dbReference type="EMBL" id="CP108125">
    <property type="protein sequence ID" value="WTO80941.1"/>
    <property type="molecule type" value="Genomic_DNA"/>
</dbReference>
<dbReference type="Proteomes" id="UP001622690">
    <property type="component" value="Chromosome"/>
</dbReference>
<evidence type="ECO:0000259" key="1">
    <source>
        <dbReference type="Pfam" id="PF15579"/>
    </source>
</evidence>
<protein>
    <submittedName>
        <fullName evidence="2">Immunity 52 family protein</fullName>
    </submittedName>
</protein>
<sequence>MDLTVRGFWGPRKEAPLGLAGRLEGFLRRLQESSGGTLIDWHTAEDGDIALDSEVLADYIVAANPESDAEHMGYTTSLWAQQAGVMRVEVSTTVGGTAEYTGNRIVVTVQPAGDASPAGLAGMAWSALVALAEEWEPDWGDVSDEVTRKAVQTSNGIRRSDPRCGYAVYLSSGRRALVPADFPGDRTPTQDDGLVIVLPAAGGGFVTVEDVVSLDARLRRAGALDKLPVPMNRSRW</sequence>
<reference evidence="2 3" key="1">
    <citation type="submission" date="2022-10" db="EMBL/GenBank/DDBJ databases">
        <title>The complete genomes of actinobacterial strains from the NBC collection.</title>
        <authorList>
            <person name="Joergensen T.S."/>
            <person name="Alvarez Arevalo M."/>
            <person name="Sterndorff E.B."/>
            <person name="Faurdal D."/>
            <person name="Vuksanovic O."/>
            <person name="Mourched A.-S."/>
            <person name="Charusanti P."/>
            <person name="Shaw S."/>
            <person name="Blin K."/>
            <person name="Weber T."/>
        </authorList>
    </citation>
    <scope>NUCLEOTIDE SEQUENCE [LARGE SCALE GENOMIC DNA]</scope>
    <source>
        <strain evidence="2 3">NBC_00206</strain>
    </source>
</reference>
<proteinExistence type="predicted"/>
<gene>
    <name evidence="2" type="ORF">OHU27_00265</name>
</gene>